<evidence type="ECO:0000256" key="1">
    <source>
        <dbReference type="ARBA" id="ARBA00023122"/>
    </source>
</evidence>
<dbReference type="InterPro" id="IPR046342">
    <property type="entry name" value="CBS_dom_sf"/>
</dbReference>
<evidence type="ECO:0000256" key="2">
    <source>
        <dbReference type="PROSITE-ProRule" id="PRU00703"/>
    </source>
</evidence>
<dbReference type="SUPFAM" id="SSF54631">
    <property type="entry name" value="CBS-domain pair"/>
    <property type="match status" value="1"/>
</dbReference>
<dbReference type="EMBL" id="JAVYII010000001">
    <property type="protein sequence ID" value="MDT9591441.1"/>
    <property type="molecule type" value="Genomic_DNA"/>
</dbReference>
<comment type="caution">
    <text evidence="4">The sequence shown here is derived from an EMBL/GenBank/DDBJ whole genome shotgun (WGS) entry which is preliminary data.</text>
</comment>
<evidence type="ECO:0000313" key="5">
    <source>
        <dbReference type="Proteomes" id="UP001268542"/>
    </source>
</evidence>
<protein>
    <submittedName>
        <fullName evidence="4">CBS domain-containing protein</fullName>
    </submittedName>
</protein>
<gene>
    <name evidence="4" type="ORF">RDV89_00080</name>
</gene>
<name>A0ABU3PRC9_9ACTN</name>
<dbReference type="RefSeq" id="WP_315730405.1">
    <property type="nucleotide sequence ID" value="NZ_JAVYII010000001.1"/>
</dbReference>
<feature type="domain" description="CBS" evidence="3">
    <location>
        <begin position="11"/>
        <end position="70"/>
    </location>
</feature>
<accession>A0ABU3PRC9</accession>
<feature type="domain" description="CBS" evidence="3">
    <location>
        <begin position="77"/>
        <end position="133"/>
    </location>
</feature>
<dbReference type="InterPro" id="IPR051257">
    <property type="entry name" value="Diverse_CBS-Domain"/>
</dbReference>
<dbReference type="Pfam" id="PF00571">
    <property type="entry name" value="CBS"/>
    <property type="match status" value="2"/>
</dbReference>
<dbReference type="PANTHER" id="PTHR43080">
    <property type="entry name" value="CBS DOMAIN-CONTAINING PROTEIN CBSX3, MITOCHONDRIAL"/>
    <property type="match status" value="1"/>
</dbReference>
<keyword evidence="1 2" id="KW-0129">CBS domain</keyword>
<dbReference type="PROSITE" id="PS51371">
    <property type="entry name" value="CBS"/>
    <property type="match status" value="2"/>
</dbReference>
<reference evidence="4 5" key="1">
    <citation type="submission" date="2023-08" db="EMBL/GenBank/DDBJ databases">
        <title>Nocardioides seae sp. nov., a bacterium isolated from a soil.</title>
        <authorList>
            <person name="Wang X."/>
        </authorList>
    </citation>
    <scope>NUCLEOTIDE SEQUENCE [LARGE SCALE GENOMIC DNA]</scope>
    <source>
        <strain evidence="4 5">YZH12</strain>
    </source>
</reference>
<keyword evidence="5" id="KW-1185">Reference proteome</keyword>
<evidence type="ECO:0000313" key="4">
    <source>
        <dbReference type="EMBL" id="MDT9591441.1"/>
    </source>
</evidence>
<proteinExistence type="predicted"/>
<evidence type="ECO:0000259" key="3">
    <source>
        <dbReference type="PROSITE" id="PS51371"/>
    </source>
</evidence>
<sequence length="144" mass="14890">MSAPVAVREVMTVGAECAQVNETLASVASRMRDLGIGAMPLCGEDGLLVGMVTDRDIVVRCVAAGCDPDGVTVRQFAGARPVTVEAGASLEEAVDAMVAAGVRRLPVVEEHELVGMLSLADVVGHLPAERTAEVLRAICDRPPG</sequence>
<dbReference type="Gene3D" id="3.10.580.10">
    <property type="entry name" value="CBS-domain"/>
    <property type="match status" value="1"/>
</dbReference>
<organism evidence="4 5">
    <name type="scientific">Nocardioides imazamoxiresistens</name>
    <dbReference type="NCBI Taxonomy" id="3231893"/>
    <lineage>
        <taxon>Bacteria</taxon>
        <taxon>Bacillati</taxon>
        <taxon>Actinomycetota</taxon>
        <taxon>Actinomycetes</taxon>
        <taxon>Propionibacteriales</taxon>
        <taxon>Nocardioidaceae</taxon>
        <taxon>Nocardioides</taxon>
    </lineage>
</organism>
<dbReference type="Proteomes" id="UP001268542">
    <property type="component" value="Unassembled WGS sequence"/>
</dbReference>
<dbReference type="InterPro" id="IPR000644">
    <property type="entry name" value="CBS_dom"/>
</dbReference>
<dbReference type="PANTHER" id="PTHR43080:SF2">
    <property type="entry name" value="CBS DOMAIN-CONTAINING PROTEIN"/>
    <property type="match status" value="1"/>
</dbReference>
<dbReference type="SMART" id="SM00116">
    <property type="entry name" value="CBS"/>
    <property type="match status" value="2"/>
</dbReference>